<dbReference type="PANTHER" id="PTHR23077:SF171">
    <property type="entry name" value="NUCLEAR VALOSIN-CONTAINING PROTEIN-LIKE"/>
    <property type="match status" value="1"/>
</dbReference>
<feature type="compositionally biased region" description="Basic and acidic residues" evidence="4">
    <location>
        <begin position="136"/>
        <end position="148"/>
    </location>
</feature>
<dbReference type="PROSITE" id="PS00674">
    <property type="entry name" value="AAA"/>
    <property type="match status" value="1"/>
</dbReference>
<dbReference type="AlphaFoldDB" id="A0A1Z5KU05"/>
<dbReference type="SMART" id="SM00382">
    <property type="entry name" value="AAA"/>
    <property type="match status" value="2"/>
</dbReference>
<dbReference type="InterPro" id="IPR041569">
    <property type="entry name" value="AAA_lid_3"/>
</dbReference>
<dbReference type="SUPFAM" id="SSF52540">
    <property type="entry name" value="P-loop containing nucleoside triphosphate hydrolases"/>
    <property type="match status" value="2"/>
</dbReference>
<keyword evidence="2" id="KW-0547">Nucleotide-binding</keyword>
<comment type="caution">
    <text evidence="6">The sequence shown here is derived from an EMBL/GenBank/DDBJ whole genome shotgun (WGS) entry which is preliminary data.</text>
</comment>
<feature type="domain" description="AAA+ ATPase" evidence="5">
    <location>
        <begin position="522"/>
        <end position="661"/>
    </location>
</feature>
<dbReference type="GO" id="GO:1990275">
    <property type="term" value="F:preribosome binding"/>
    <property type="evidence" value="ECO:0007669"/>
    <property type="project" value="TreeGrafter"/>
</dbReference>
<feature type="domain" description="AAA+ ATPase" evidence="5">
    <location>
        <begin position="219"/>
        <end position="362"/>
    </location>
</feature>
<dbReference type="InterPro" id="IPR050168">
    <property type="entry name" value="AAA_ATPase_domain"/>
</dbReference>
<dbReference type="FunFam" id="3.40.50.300:FF:000149">
    <property type="entry name" value="Nuclear valosin-containing protein-like"/>
    <property type="match status" value="1"/>
</dbReference>
<dbReference type="GO" id="GO:0003723">
    <property type="term" value="F:RNA binding"/>
    <property type="evidence" value="ECO:0007669"/>
    <property type="project" value="TreeGrafter"/>
</dbReference>
<dbReference type="InterPro" id="IPR027417">
    <property type="entry name" value="P-loop_NTPase"/>
</dbReference>
<dbReference type="Gene3D" id="1.10.8.60">
    <property type="match status" value="2"/>
</dbReference>
<dbReference type="GO" id="GO:0016887">
    <property type="term" value="F:ATP hydrolysis activity"/>
    <property type="evidence" value="ECO:0007669"/>
    <property type="project" value="InterPro"/>
</dbReference>
<feature type="compositionally biased region" description="Basic and acidic residues" evidence="4">
    <location>
        <begin position="115"/>
        <end position="129"/>
    </location>
</feature>
<feature type="region of interest" description="Disordered" evidence="4">
    <location>
        <begin position="759"/>
        <end position="788"/>
    </location>
</feature>
<comment type="similarity">
    <text evidence="1">Belongs to the AAA ATPase family.</text>
</comment>
<protein>
    <submittedName>
        <fullName evidence="6">Ribosome biogenesis ATPase</fullName>
    </submittedName>
</protein>
<dbReference type="FunFam" id="1.10.8.60:FF:000081">
    <property type="entry name" value="AAA family ATPase/60S ribosome export protein"/>
    <property type="match status" value="1"/>
</dbReference>
<name>A0A1Z5KU05_FISSO</name>
<dbReference type="InParanoid" id="A0A1Z5KU05"/>
<feature type="compositionally biased region" description="Basic and acidic residues" evidence="4">
    <location>
        <begin position="85"/>
        <end position="98"/>
    </location>
</feature>
<dbReference type="OrthoDB" id="27435at2759"/>
<dbReference type="InterPro" id="IPR003959">
    <property type="entry name" value="ATPase_AAA_core"/>
</dbReference>
<dbReference type="Pfam" id="PF16725">
    <property type="entry name" value="Nucleolin_bd"/>
    <property type="match status" value="1"/>
</dbReference>
<evidence type="ECO:0000256" key="1">
    <source>
        <dbReference type="ARBA" id="ARBA00006914"/>
    </source>
</evidence>
<dbReference type="GO" id="GO:0005634">
    <property type="term" value="C:nucleus"/>
    <property type="evidence" value="ECO:0007669"/>
    <property type="project" value="TreeGrafter"/>
</dbReference>
<keyword evidence="3" id="KW-0067">ATP-binding</keyword>
<feature type="region of interest" description="Disordered" evidence="4">
    <location>
        <begin position="70"/>
        <end position="185"/>
    </location>
</feature>
<dbReference type="Proteomes" id="UP000198406">
    <property type="component" value="Unassembled WGS sequence"/>
</dbReference>
<dbReference type="GO" id="GO:0005524">
    <property type="term" value="F:ATP binding"/>
    <property type="evidence" value="ECO:0007669"/>
    <property type="project" value="UniProtKB-KW"/>
</dbReference>
<evidence type="ECO:0000256" key="4">
    <source>
        <dbReference type="SAM" id="MobiDB-lite"/>
    </source>
</evidence>
<evidence type="ECO:0000259" key="5">
    <source>
        <dbReference type="SMART" id="SM00382"/>
    </source>
</evidence>
<dbReference type="FunFam" id="3.40.50.300:FF:000365">
    <property type="entry name" value="Ribosome biogenesis ATPase RIX7"/>
    <property type="match status" value="1"/>
</dbReference>
<dbReference type="Pfam" id="PF17862">
    <property type="entry name" value="AAA_lid_3"/>
    <property type="match status" value="2"/>
</dbReference>
<dbReference type="GO" id="GO:0042254">
    <property type="term" value="P:ribosome biogenesis"/>
    <property type="evidence" value="ECO:0007669"/>
    <property type="project" value="TreeGrafter"/>
</dbReference>
<dbReference type="InterPro" id="IPR003593">
    <property type="entry name" value="AAA+_ATPase"/>
</dbReference>
<dbReference type="EMBL" id="BDSP01000291">
    <property type="protein sequence ID" value="GAX29521.1"/>
    <property type="molecule type" value="Genomic_DNA"/>
</dbReference>
<accession>A0A1Z5KU05</accession>
<feature type="compositionally biased region" description="Basic residues" evidence="4">
    <location>
        <begin position="149"/>
        <end position="158"/>
    </location>
</feature>
<dbReference type="Gene3D" id="3.40.50.300">
    <property type="entry name" value="P-loop containing nucleotide triphosphate hydrolases"/>
    <property type="match status" value="2"/>
</dbReference>
<gene>
    <name evidence="6" type="ORF">FisN_36Hh015</name>
</gene>
<proteinExistence type="inferred from homology"/>
<dbReference type="InterPro" id="IPR031996">
    <property type="entry name" value="NVL2_nucleolin-bd"/>
</dbReference>
<evidence type="ECO:0000313" key="6">
    <source>
        <dbReference type="EMBL" id="GAX29521.1"/>
    </source>
</evidence>
<dbReference type="InterPro" id="IPR003960">
    <property type="entry name" value="ATPase_AAA_CS"/>
</dbReference>
<evidence type="ECO:0000256" key="2">
    <source>
        <dbReference type="ARBA" id="ARBA00022741"/>
    </source>
</evidence>
<evidence type="ECO:0000313" key="7">
    <source>
        <dbReference type="Proteomes" id="UP000198406"/>
    </source>
</evidence>
<organism evidence="6 7">
    <name type="scientific">Fistulifera solaris</name>
    <name type="common">Oleaginous diatom</name>
    <dbReference type="NCBI Taxonomy" id="1519565"/>
    <lineage>
        <taxon>Eukaryota</taxon>
        <taxon>Sar</taxon>
        <taxon>Stramenopiles</taxon>
        <taxon>Ochrophyta</taxon>
        <taxon>Bacillariophyta</taxon>
        <taxon>Bacillariophyceae</taxon>
        <taxon>Bacillariophycidae</taxon>
        <taxon>Naviculales</taxon>
        <taxon>Naviculaceae</taxon>
        <taxon>Fistulifera</taxon>
    </lineage>
</organism>
<evidence type="ECO:0000256" key="3">
    <source>
        <dbReference type="ARBA" id="ARBA00022840"/>
    </source>
</evidence>
<dbReference type="PANTHER" id="PTHR23077">
    <property type="entry name" value="AAA-FAMILY ATPASE"/>
    <property type="match status" value="1"/>
</dbReference>
<keyword evidence="7" id="KW-1185">Reference proteome</keyword>
<sequence length="788" mass="86607">MGKKIVVENDPKLSHLVRKIIQSSDEEATDAEAVVTELRYKYREYQRKDVPMLVAKVSILLEQIAEESSARKKRKSIEEEEDKFEQEARENDAMREQHGLGGGLNASLRNRYRQLSKENETETAKKSLDDAGNEMPVEHGESASEKKSPKIKRRKIIRKSSVGVTPSGDDDTAFLTPVPRPTERYSDLGGMDEIIREIRQLVEYPLVRPELYRHLGIEPPRGVLLRGPPGTGKSALANAVAGQLNVTFFRVSAPELVTGMSGESEGRIRNLFKTASSLAPSIIFMDELDAIAPKRSEGGSSRGMEKRMVAQLLTCMDMLSPENNRDNAAVIVLAATNRPDAMDPALRRAGRFDKEILMGIPDEEAREKIITTMTKDMRLAGDFDYKVLARKTPGFVGADIRSLAKEAAVIAINRIFSNVLKGHDLMSVDEASPTSITYTESGLSPVTPLTPAQMEPLFVTMEDFLTAIPLVQPSSKREGFAMVPDVDWEDVGALESIREELAISVLEPIRNPEKFQRLGLSLPAGILLYGPPGCGKTLLAKAIAHESGANFISVKGPELLDKYVGESERAVRTVFERARCSSPCVVFFDELDSLVPKRGSDGGGGGGVSERVVNQLLTEMDGLDARRSVFIIAATNRPELIDPAMLRPGRLDKLLYVPLPTPEDRVSILKALSSNIALADDVDFEVIGMSTRANGYSGADCAALLREAGLAVLKEDTALDDSLQDERSLQICARHFDIAFNSVMPSVTKKEEARYQRIRDRMSNARSRGSVPDGIELPETSDESKTIP</sequence>
<dbReference type="Pfam" id="PF00004">
    <property type="entry name" value="AAA"/>
    <property type="match status" value="2"/>
</dbReference>
<reference evidence="6 7" key="1">
    <citation type="journal article" date="2015" name="Plant Cell">
        <title>Oil accumulation by the oleaginous diatom Fistulifera solaris as revealed by the genome and transcriptome.</title>
        <authorList>
            <person name="Tanaka T."/>
            <person name="Maeda Y."/>
            <person name="Veluchamy A."/>
            <person name="Tanaka M."/>
            <person name="Abida H."/>
            <person name="Marechal E."/>
            <person name="Bowler C."/>
            <person name="Muto M."/>
            <person name="Sunaga Y."/>
            <person name="Tanaka M."/>
            <person name="Yoshino T."/>
            <person name="Taniguchi T."/>
            <person name="Fukuda Y."/>
            <person name="Nemoto M."/>
            <person name="Matsumoto M."/>
            <person name="Wong P.S."/>
            <person name="Aburatani S."/>
            <person name="Fujibuchi W."/>
        </authorList>
    </citation>
    <scope>NUCLEOTIDE SEQUENCE [LARGE SCALE GENOMIC DNA]</scope>
    <source>
        <strain evidence="6 7">JPCC DA0580</strain>
    </source>
</reference>